<reference evidence="2 3" key="1">
    <citation type="submission" date="2023-06" db="EMBL/GenBank/DDBJ databases">
        <title>Novel species in genus Planococcus.</title>
        <authorList>
            <person name="Ning S."/>
        </authorList>
    </citation>
    <scope>NUCLEOTIDE SEQUENCE [LARGE SCALE GENOMIC DNA]</scope>
    <source>
        <strain evidence="2 3">N064</strain>
    </source>
</reference>
<keyword evidence="2" id="KW-0808">Transferase</keyword>
<sequence length="309" mass="35684">MKAKEIVKEFGFEGEEEPVSIYPFSPVYRMTRPEGDFIVKKTQHPIEKAHRLMRYTSTLNEQGVEVIVPAKIQAENPRTFDEETYVVYPFIQGVPYTGQDWEITEAGRLLGRIHSLSPVDNEFGLDTYDVFDFTENEVNESFQQIVQHAAPHGLTINPSLEVRLLQAVQQQEELKQAGLYSVATPHDFKANNLVYTPQPYLIDPDNAGWIPRIFDLALVLLLFHNELASAPDRPFTKQQWHLFLAGYGESVNLSHEEKMNWPKALDHVFLDEVLWLMADVEEDWQNPAQRALFNHLIQLFLNSEEFDLI</sequence>
<dbReference type="EC" id="2.7.1.-" evidence="2"/>
<evidence type="ECO:0000313" key="3">
    <source>
        <dbReference type="Proteomes" id="UP001172054"/>
    </source>
</evidence>
<comment type="caution">
    <text evidence="2">The sequence shown here is derived from an EMBL/GenBank/DDBJ whole genome shotgun (WGS) entry which is preliminary data.</text>
</comment>
<dbReference type="InterPro" id="IPR011009">
    <property type="entry name" value="Kinase-like_dom_sf"/>
</dbReference>
<gene>
    <name evidence="2" type="ORF">QWY15_05450</name>
</gene>
<dbReference type="Proteomes" id="UP001172054">
    <property type="component" value="Unassembled WGS sequence"/>
</dbReference>
<accession>A0ABT8MPQ4</accession>
<dbReference type="Gene3D" id="3.90.1200.10">
    <property type="match status" value="1"/>
</dbReference>
<organism evidence="2 3">
    <name type="scientific">Planococcus liqunii</name>
    <dbReference type="NCBI Taxonomy" id="3058394"/>
    <lineage>
        <taxon>Bacteria</taxon>
        <taxon>Bacillati</taxon>
        <taxon>Bacillota</taxon>
        <taxon>Bacilli</taxon>
        <taxon>Bacillales</taxon>
        <taxon>Caryophanaceae</taxon>
        <taxon>Planococcus</taxon>
    </lineage>
</organism>
<evidence type="ECO:0000259" key="1">
    <source>
        <dbReference type="Pfam" id="PF01636"/>
    </source>
</evidence>
<dbReference type="EMBL" id="JAUJWW010000002">
    <property type="protein sequence ID" value="MDN7226739.1"/>
    <property type="molecule type" value="Genomic_DNA"/>
</dbReference>
<proteinExistence type="predicted"/>
<evidence type="ECO:0000313" key="2">
    <source>
        <dbReference type="EMBL" id="MDN7226739.1"/>
    </source>
</evidence>
<protein>
    <submittedName>
        <fullName evidence="2">Aminoglycoside phosphotransferase family protein</fullName>
        <ecNumber evidence="2">2.7.1.-</ecNumber>
    </submittedName>
</protein>
<dbReference type="InterPro" id="IPR002575">
    <property type="entry name" value="Aminoglycoside_PTrfase"/>
</dbReference>
<dbReference type="Pfam" id="PF01636">
    <property type="entry name" value="APH"/>
    <property type="match status" value="1"/>
</dbReference>
<dbReference type="SUPFAM" id="SSF56112">
    <property type="entry name" value="Protein kinase-like (PK-like)"/>
    <property type="match status" value="1"/>
</dbReference>
<dbReference type="RefSeq" id="WP_301725687.1">
    <property type="nucleotide sequence ID" value="NZ_JAUJWW010000002.1"/>
</dbReference>
<feature type="domain" description="Aminoglycoside phosphotransferase" evidence="1">
    <location>
        <begin position="27"/>
        <end position="232"/>
    </location>
</feature>
<name>A0ABT8MPQ4_9BACL</name>
<keyword evidence="3" id="KW-1185">Reference proteome</keyword>
<dbReference type="GO" id="GO:0016740">
    <property type="term" value="F:transferase activity"/>
    <property type="evidence" value="ECO:0007669"/>
    <property type="project" value="UniProtKB-KW"/>
</dbReference>